<comment type="function">
    <text evidence="4">Component of the Mediator complex, a coactivator involved in the regulated transcription of nearly all RNA polymerase II-dependent genes. Mediator functions as a bridge to convey information from gene-specific regulatory proteins to the basal RNA polymerase II transcription machinery. Mediator is recruited to promoters by direct interactions with regulatory proteins and serves as a scaffold for the assembly of a functional pre-initiation complex with RNA polymerase II and the general transcription factors.</text>
</comment>
<keyword evidence="4" id="KW-0804">Transcription</keyword>
<sequence length="102" mass="11652">MSGRLAKLEEAEDLVIAVLNYAAQAIKELKEIQANTTEKKEEFFRNSYKYYIELQKVQEILKSELDTISNAQTPSRRPGVDQLAIASWEAKVIAENLHDLLE</sequence>
<dbReference type="GO" id="GO:0016592">
    <property type="term" value="C:mediator complex"/>
    <property type="evidence" value="ECO:0007669"/>
    <property type="project" value="InterPro"/>
</dbReference>
<name>A2E1L7_TRIV3</name>
<evidence type="ECO:0000313" key="6">
    <source>
        <dbReference type="Proteomes" id="UP000001542"/>
    </source>
</evidence>
<dbReference type="OrthoDB" id="10262239at2759"/>
<dbReference type="GO" id="GO:0006357">
    <property type="term" value="P:regulation of transcription by RNA polymerase II"/>
    <property type="evidence" value="ECO:0007669"/>
    <property type="project" value="InterPro"/>
</dbReference>
<dbReference type="Gene3D" id="1.10.287.3490">
    <property type="match status" value="1"/>
</dbReference>
<dbReference type="InterPro" id="IPR019404">
    <property type="entry name" value="Mediator_Med11"/>
</dbReference>
<protein>
    <recommendedName>
        <fullName evidence="4">Mediator of RNA polymerase II transcription subunit 11</fullName>
    </recommendedName>
    <alternativeName>
        <fullName evidence="4">Mediator complex subunit 11</fullName>
    </alternativeName>
</protein>
<comment type="similarity">
    <text evidence="2 4">Belongs to the Mediator complex subunit 11 family.</text>
</comment>
<organism evidence="5 6">
    <name type="scientific">Trichomonas vaginalis (strain ATCC PRA-98 / G3)</name>
    <dbReference type="NCBI Taxonomy" id="412133"/>
    <lineage>
        <taxon>Eukaryota</taxon>
        <taxon>Metamonada</taxon>
        <taxon>Parabasalia</taxon>
        <taxon>Trichomonadida</taxon>
        <taxon>Trichomonadidae</taxon>
        <taxon>Trichomonas</taxon>
    </lineage>
</organism>
<dbReference type="SMR" id="A2E1L7"/>
<reference evidence="5" key="2">
    <citation type="journal article" date="2007" name="Science">
        <title>Draft genome sequence of the sexually transmitted pathogen Trichomonas vaginalis.</title>
        <authorList>
            <person name="Carlton J.M."/>
            <person name="Hirt R.P."/>
            <person name="Silva J.C."/>
            <person name="Delcher A.L."/>
            <person name="Schatz M."/>
            <person name="Zhao Q."/>
            <person name="Wortman J.R."/>
            <person name="Bidwell S.L."/>
            <person name="Alsmark U.C.M."/>
            <person name="Besteiro S."/>
            <person name="Sicheritz-Ponten T."/>
            <person name="Noel C.J."/>
            <person name="Dacks J.B."/>
            <person name="Foster P.G."/>
            <person name="Simillion C."/>
            <person name="Van de Peer Y."/>
            <person name="Miranda-Saavedra D."/>
            <person name="Barton G.J."/>
            <person name="Westrop G.D."/>
            <person name="Mueller S."/>
            <person name="Dessi D."/>
            <person name="Fiori P.L."/>
            <person name="Ren Q."/>
            <person name="Paulsen I."/>
            <person name="Zhang H."/>
            <person name="Bastida-Corcuera F.D."/>
            <person name="Simoes-Barbosa A."/>
            <person name="Brown M.T."/>
            <person name="Hayes R.D."/>
            <person name="Mukherjee M."/>
            <person name="Okumura C.Y."/>
            <person name="Schneider R."/>
            <person name="Smith A.J."/>
            <person name="Vanacova S."/>
            <person name="Villalvazo M."/>
            <person name="Haas B.J."/>
            <person name="Pertea M."/>
            <person name="Feldblyum T.V."/>
            <person name="Utterback T.R."/>
            <person name="Shu C.L."/>
            <person name="Osoegawa K."/>
            <person name="de Jong P.J."/>
            <person name="Hrdy I."/>
            <person name="Horvathova L."/>
            <person name="Zubacova Z."/>
            <person name="Dolezal P."/>
            <person name="Malik S.B."/>
            <person name="Logsdon J.M. Jr."/>
            <person name="Henze K."/>
            <person name="Gupta A."/>
            <person name="Wang C.C."/>
            <person name="Dunne R.L."/>
            <person name="Upcroft J.A."/>
            <person name="Upcroft P."/>
            <person name="White O."/>
            <person name="Salzberg S.L."/>
            <person name="Tang P."/>
            <person name="Chiu C.-H."/>
            <person name="Lee Y.-S."/>
            <person name="Embley T.M."/>
            <person name="Coombs G.H."/>
            <person name="Mottram J.C."/>
            <person name="Tachezy J."/>
            <person name="Fraser-Liggett C.M."/>
            <person name="Johnson P.J."/>
        </authorList>
    </citation>
    <scope>NUCLEOTIDE SEQUENCE [LARGE SCALE GENOMIC DNA]</scope>
    <source>
        <strain evidence="5">G3</strain>
    </source>
</reference>
<evidence type="ECO:0000256" key="4">
    <source>
        <dbReference type="RuleBase" id="RU364147"/>
    </source>
</evidence>
<dbReference type="RefSeq" id="XP_001325687.1">
    <property type="nucleotide sequence ID" value="XM_001325652.1"/>
</dbReference>
<keyword evidence="4" id="KW-0805">Transcription regulation</keyword>
<keyword evidence="3 4" id="KW-0539">Nucleus</keyword>
<reference evidence="5" key="1">
    <citation type="submission" date="2006-10" db="EMBL/GenBank/DDBJ databases">
        <authorList>
            <person name="Amadeo P."/>
            <person name="Zhao Q."/>
            <person name="Wortman J."/>
            <person name="Fraser-Liggett C."/>
            <person name="Carlton J."/>
        </authorList>
    </citation>
    <scope>NUCLEOTIDE SEQUENCE</scope>
    <source>
        <strain evidence="5">G3</strain>
    </source>
</reference>
<keyword evidence="4" id="KW-0010">Activator</keyword>
<evidence type="ECO:0000256" key="2">
    <source>
        <dbReference type="ARBA" id="ARBA00008186"/>
    </source>
</evidence>
<dbReference type="InParanoid" id="A2E1L7"/>
<proteinExistence type="inferred from homology"/>
<dbReference type="AlphaFoldDB" id="A2E1L7"/>
<comment type="subunit">
    <text evidence="4">Component of the Mediator complex.</text>
</comment>
<evidence type="ECO:0000256" key="1">
    <source>
        <dbReference type="ARBA" id="ARBA00004123"/>
    </source>
</evidence>
<dbReference type="Pfam" id="PF10280">
    <property type="entry name" value="Med11"/>
    <property type="match status" value="1"/>
</dbReference>
<gene>
    <name evidence="4" type="primary">MED11</name>
    <name evidence="5" type="ORF">TVAG_206320</name>
</gene>
<dbReference type="VEuPathDB" id="TrichDB:TVAG_206320"/>
<evidence type="ECO:0000256" key="3">
    <source>
        <dbReference type="ARBA" id="ARBA00023242"/>
    </source>
</evidence>
<dbReference type="VEuPathDB" id="TrichDB:TVAGG3_0519130"/>
<accession>A2E1L7</accession>
<dbReference type="Proteomes" id="UP000001542">
    <property type="component" value="Unassembled WGS sequence"/>
</dbReference>
<dbReference type="KEGG" id="tva:4771443"/>
<evidence type="ECO:0000313" key="5">
    <source>
        <dbReference type="EMBL" id="EAY13464.1"/>
    </source>
</evidence>
<dbReference type="GO" id="GO:0003712">
    <property type="term" value="F:transcription coregulator activity"/>
    <property type="evidence" value="ECO:0007669"/>
    <property type="project" value="InterPro"/>
</dbReference>
<keyword evidence="6" id="KW-1185">Reference proteome</keyword>
<comment type="subcellular location">
    <subcellularLocation>
        <location evidence="1 4">Nucleus</location>
    </subcellularLocation>
</comment>
<dbReference type="EMBL" id="DS113285">
    <property type="protein sequence ID" value="EAY13464.1"/>
    <property type="molecule type" value="Genomic_DNA"/>
</dbReference>